<dbReference type="InParanoid" id="E9GA65"/>
<feature type="compositionally biased region" description="Basic residues" evidence="1">
    <location>
        <begin position="100"/>
        <end position="112"/>
    </location>
</feature>
<name>E9GA65_DAPPU</name>
<gene>
    <name evidence="2" type="ORF">DAPPUDRAFT_100368</name>
</gene>
<accession>E9GA65</accession>
<evidence type="ECO:0000313" key="2">
    <source>
        <dbReference type="EMBL" id="EFX83688.1"/>
    </source>
</evidence>
<dbReference type="Proteomes" id="UP000000305">
    <property type="component" value="Unassembled WGS sequence"/>
</dbReference>
<evidence type="ECO:0000313" key="3">
    <source>
        <dbReference type="Proteomes" id="UP000000305"/>
    </source>
</evidence>
<keyword evidence="3" id="KW-1185">Reference proteome</keyword>
<dbReference type="AlphaFoldDB" id="E9GA65"/>
<organism evidence="2 3">
    <name type="scientific">Daphnia pulex</name>
    <name type="common">Water flea</name>
    <dbReference type="NCBI Taxonomy" id="6669"/>
    <lineage>
        <taxon>Eukaryota</taxon>
        <taxon>Metazoa</taxon>
        <taxon>Ecdysozoa</taxon>
        <taxon>Arthropoda</taxon>
        <taxon>Crustacea</taxon>
        <taxon>Branchiopoda</taxon>
        <taxon>Diplostraca</taxon>
        <taxon>Cladocera</taxon>
        <taxon>Anomopoda</taxon>
        <taxon>Daphniidae</taxon>
        <taxon>Daphnia</taxon>
    </lineage>
</organism>
<protein>
    <submittedName>
        <fullName evidence="2">Uncharacterized protein</fullName>
    </submittedName>
</protein>
<evidence type="ECO:0000256" key="1">
    <source>
        <dbReference type="SAM" id="MobiDB-lite"/>
    </source>
</evidence>
<feature type="region of interest" description="Disordered" evidence="1">
    <location>
        <begin position="99"/>
        <end position="124"/>
    </location>
</feature>
<dbReference type="HOGENOM" id="CLU_1166862_0_0_1"/>
<sequence>MAVGRPASGDSSAAAGAAAAAPTVPVDAGRLESQAAAPKCSASRPAWAGADAAAAADVVAVVAVVAGDAAGVGAGAVGRQSGRGARMVMMEIVMAGQRHGGGRHHQSRHSGQHRAGGSRSGGCGSGCGRRGRLVVGGCRRRAGIGPRLVERVPAEEQVFGGEGIRRELLAAAAAAAAEAGRQTDSSVASKLALAVEFDAPLVADPTDPDPARLVPTTVDDDDVFRLLAGCELNGDDWC</sequence>
<dbReference type="KEGG" id="dpx:DAPPUDRAFT_100368"/>
<reference evidence="2 3" key="1">
    <citation type="journal article" date="2011" name="Science">
        <title>The ecoresponsive genome of Daphnia pulex.</title>
        <authorList>
            <person name="Colbourne J.K."/>
            <person name="Pfrender M.E."/>
            <person name="Gilbert D."/>
            <person name="Thomas W.K."/>
            <person name="Tucker A."/>
            <person name="Oakley T.H."/>
            <person name="Tokishita S."/>
            <person name="Aerts A."/>
            <person name="Arnold G.J."/>
            <person name="Basu M.K."/>
            <person name="Bauer D.J."/>
            <person name="Caceres C.E."/>
            <person name="Carmel L."/>
            <person name="Casola C."/>
            <person name="Choi J.H."/>
            <person name="Detter J.C."/>
            <person name="Dong Q."/>
            <person name="Dusheyko S."/>
            <person name="Eads B.D."/>
            <person name="Frohlich T."/>
            <person name="Geiler-Samerotte K.A."/>
            <person name="Gerlach D."/>
            <person name="Hatcher P."/>
            <person name="Jogdeo S."/>
            <person name="Krijgsveld J."/>
            <person name="Kriventseva E.V."/>
            <person name="Kultz D."/>
            <person name="Laforsch C."/>
            <person name="Lindquist E."/>
            <person name="Lopez J."/>
            <person name="Manak J.R."/>
            <person name="Muller J."/>
            <person name="Pangilinan J."/>
            <person name="Patwardhan R.P."/>
            <person name="Pitluck S."/>
            <person name="Pritham E.J."/>
            <person name="Rechtsteiner A."/>
            <person name="Rho M."/>
            <person name="Rogozin I.B."/>
            <person name="Sakarya O."/>
            <person name="Salamov A."/>
            <person name="Schaack S."/>
            <person name="Shapiro H."/>
            <person name="Shiga Y."/>
            <person name="Skalitzky C."/>
            <person name="Smith Z."/>
            <person name="Souvorov A."/>
            <person name="Sung W."/>
            <person name="Tang Z."/>
            <person name="Tsuchiya D."/>
            <person name="Tu H."/>
            <person name="Vos H."/>
            <person name="Wang M."/>
            <person name="Wolf Y.I."/>
            <person name="Yamagata H."/>
            <person name="Yamada T."/>
            <person name="Ye Y."/>
            <person name="Shaw J.R."/>
            <person name="Andrews J."/>
            <person name="Crease T.J."/>
            <person name="Tang H."/>
            <person name="Lucas S.M."/>
            <person name="Robertson H.M."/>
            <person name="Bork P."/>
            <person name="Koonin E.V."/>
            <person name="Zdobnov E.M."/>
            <person name="Grigoriev I.V."/>
            <person name="Lynch M."/>
            <person name="Boore J.L."/>
        </authorList>
    </citation>
    <scope>NUCLEOTIDE SEQUENCE [LARGE SCALE GENOMIC DNA]</scope>
</reference>
<proteinExistence type="predicted"/>
<dbReference type="EMBL" id="GL732536">
    <property type="protein sequence ID" value="EFX83688.1"/>
    <property type="molecule type" value="Genomic_DNA"/>
</dbReference>